<organism evidence="2 3">
    <name type="scientific">Aldrovandia affinis</name>
    <dbReference type="NCBI Taxonomy" id="143900"/>
    <lineage>
        <taxon>Eukaryota</taxon>
        <taxon>Metazoa</taxon>
        <taxon>Chordata</taxon>
        <taxon>Craniata</taxon>
        <taxon>Vertebrata</taxon>
        <taxon>Euteleostomi</taxon>
        <taxon>Actinopterygii</taxon>
        <taxon>Neopterygii</taxon>
        <taxon>Teleostei</taxon>
        <taxon>Notacanthiformes</taxon>
        <taxon>Halosauridae</taxon>
        <taxon>Aldrovandia</taxon>
    </lineage>
</organism>
<comment type="caution">
    <text evidence="2">The sequence shown here is derived from an EMBL/GenBank/DDBJ whole genome shotgun (WGS) entry which is preliminary data.</text>
</comment>
<protein>
    <submittedName>
        <fullName evidence="2">Uncharacterized protein</fullName>
    </submittedName>
</protein>
<name>A0AAD7S2K4_9TELE</name>
<keyword evidence="3" id="KW-1185">Reference proteome</keyword>
<dbReference type="EMBL" id="JAINUG010000122">
    <property type="protein sequence ID" value="KAJ8394840.1"/>
    <property type="molecule type" value="Genomic_DNA"/>
</dbReference>
<accession>A0AAD7S2K4</accession>
<reference evidence="2" key="1">
    <citation type="journal article" date="2023" name="Science">
        <title>Genome structures resolve the early diversification of teleost fishes.</title>
        <authorList>
            <person name="Parey E."/>
            <person name="Louis A."/>
            <person name="Montfort J."/>
            <person name="Bouchez O."/>
            <person name="Roques C."/>
            <person name="Iampietro C."/>
            <person name="Lluch J."/>
            <person name="Castinel A."/>
            <person name="Donnadieu C."/>
            <person name="Desvignes T."/>
            <person name="Floi Bucao C."/>
            <person name="Jouanno E."/>
            <person name="Wen M."/>
            <person name="Mejri S."/>
            <person name="Dirks R."/>
            <person name="Jansen H."/>
            <person name="Henkel C."/>
            <person name="Chen W.J."/>
            <person name="Zahm M."/>
            <person name="Cabau C."/>
            <person name="Klopp C."/>
            <person name="Thompson A.W."/>
            <person name="Robinson-Rechavi M."/>
            <person name="Braasch I."/>
            <person name="Lecointre G."/>
            <person name="Bobe J."/>
            <person name="Postlethwait J.H."/>
            <person name="Berthelot C."/>
            <person name="Roest Crollius H."/>
            <person name="Guiguen Y."/>
        </authorList>
    </citation>
    <scope>NUCLEOTIDE SEQUENCE</scope>
    <source>
        <strain evidence="2">NC1722</strain>
    </source>
</reference>
<sequence>MSGTQETALPSWQGPCPGIPLVPTLPTGPVLTVLIHVRTQITRINNTVFCSPLMFWCPPQFRCQAGVTSAAVVRQAPPTPSPHAHSPPSLCRVTRAEGHGDEQQRGSEGAVSAGRHRAARRDPAQGEGPATQATAGAHWAPNPKETQGTAQREQEQGPPCSHQESRASWGEKASRETEKVDVACHRVPLGHTAVFRGPGFYEWTASL</sequence>
<dbReference type="Proteomes" id="UP001221898">
    <property type="component" value="Unassembled WGS sequence"/>
</dbReference>
<evidence type="ECO:0000313" key="3">
    <source>
        <dbReference type="Proteomes" id="UP001221898"/>
    </source>
</evidence>
<evidence type="ECO:0000256" key="1">
    <source>
        <dbReference type="SAM" id="MobiDB-lite"/>
    </source>
</evidence>
<feature type="compositionally biased region" description="Basic and acidic residues" evidence="1">
    <location>
        <begin position="94"/>
        <end position="105"/>
    </location>
</feature>
<gene>
    <name evidence="2" type="ORF">AAFF_G00041950</name>
</gene>
<proteinExistence type="predicted"/>
<evidence type="ECO:0000313" key="2">
    <source>
        <dbReference type="EMBL" id="KAJ8394840.1"/>
    </source>
</evidence>
<feature type="region of interest" description="Disordered" evidence="1">
    <location>
        <begin position="74"/>
        <end position="179"/>
    </location>
</feature>
<dbReference type="AlphaFoldDB" id="A0AAD7S2K4"/>